<evidence type="ECO:0000313" key="2">
    <source>
        <dbReference type="EMBL" id="OAM87673.1"/>
    </source>
</evidence>
<evidence type="ECO:0000256" key="1">
    <source>
        <dbReference type="SAM" id="Phobius"/>
    </source>
</evidence>
<gene>
    <name evidence="2" type="ORF">AW736_21810</name>
</gene>
<sequence>MAEKSQIPKSQIPKKFQITKFQRARLRLVRGRERRRSGAAMFFEIWAFFLEFFWDLGFPALGLS</sequence>
<accession>A0A178ICB2</accession>
<keyword evidence="1" id="KW-1133">Transmembrane helix</keyword>
<comment type="caution">
    <text evidence="2">The sequence shown here is derived from an EMBL/GenBank/DDBJ whole genome shotgun (WGS) entry which is preliminary data.</text>
</comment>
<feature type="transmembrane region" description="Helical" evidence="1">
    <location>
        <begin position="37"/>
        <end position="54"/>
    </location>
</feature>
<protein>
    <submittedName>
        <fullName evidence="2">Uncharacterized protein</fullName>
    </submittedName>
</protein>
<keyword evidence="3" id="KW-1185">Reference proteome</keyword>
<name>A0A178ICB2_9BACT</name>
<evidence type="ECO:0000313" key="3">
    <source>
        <dbReference type="Proteomes" id="UP000078486"/>
    </source>
</evidence>
<organism evidence="2 3">
    <name type="scientific">Termitidicoccus mucosus</name>
    <dbReference type="NCBI Taxonomy" id="1184151"/>
    <lineage>
        <taxon>Bacteria</taxon>
        <taxon>Pseudomonadati</taxon>
        <taxon>Verrucomicrobiota</taxon>
        <taxon>Opitutia</taxon>
        <taxon>Opitutales</taxon>
        <taxon>Opitutaceae</taxon>
        <taxon>Termitidicoccus</taxon>
    </lineage>
</organism>
<dbReference type="EMBL" id="LRRQ01000166">
    <property type="protein sequence ID" value="OAM87673.1"/>
    <property type="molecule type" value="Genomic_DNA"/>
</dbReference>
<keyword evidence="1" id="KW-0812">Transmembrane</keyword>
<dbReference type="AlphaFoldDB" id="A0A178ICB2"/>
<keyword evidence="1" id="KW-0472">Membrane</keyword>
<proteinExistence type="predicted"/>
<dbReference type="Proteomes" id="UP000078486">
    <property type="component" value="Unassembled WGS sequence"/>
</dbReference>
<reference evidence="2 3" key="1">
    <citation type="submission" date="2016-01" db="EMBL/GenBank/DDBJ databases">
        <title>High potential of lignocellulose degradation of a new Verrucomicrobia species.</title>
        <authorList>
            <person name="Wang Y."/>
            <person name="Shi Y."/>
            <person name="Qiu Z."/>
            <person name="Liu S."/>
            <person name="Yang H."/>
        </authorList>
    </citation>
    <scope>NUCLEOTIDE SEQUENCE [LARGE SCALE GENOMIC DNA]</scope>
    <source>
        <strain evidence="2 3">TSB47</strain>
    </source>
</reference>